<organism evidence="2 3">
    <name type="scientific">Meira miltonrushii</name>
    <dbReference type="NCBI Taxonomy" id="1280837"/>
    <lineage>
        <taxon>Eukaryota</taxon>
        <taxon>Fungi</taxon>
        <taxon>Dikarya</taxon>
        <taxon>Basidiomycota</taxon>
        <taxon>Ustilaginomycotina</taxon>
        <taxon>Exobasidiomycetes</taxon>
        <taxon>Exobasidiales</taxon>
        <taxon>Brachybasidiaceae</taxon>
        <taxon>Meira</taxon>
    </lineage>
</organism>
<dbReference type="Proteomes" id="UP000245771">
    <property type="component" value="Unassembled WGS sequence"/>
</dbReference>
<name>A0A316VM17_9BASI</name>
<evidence type="ECO:0000313" key="3">
    <source>
        <dbReference type="Proteomes" id="UP000245771"/>
    </source>
</evidence>
<keyword evidence="3" id="KW-1185">Reference proteome</keyword>
<accession>A0A316VM17</accession>
<proteinExistence type="predicted"/>
<dbReference type="RefSeq" id="XP_025358908.1">
    <property type="nucleotide sequence ID" value="XM_025498512.1"/>
</dbReference>
<dbReference type="AlphaFoldDB" id="A0A316VM17"/>
<reference evidence="2 3" key="1">
    <citation type="journal article" date="2018" name="Mol. Biol. Evol.">
        <title>Broad Genomic Sampling Reveals a Smut Pathogenic Ancestry of the Fungal Clade Ustilaginomycotina.</title>
        <authorList>
            <person name="Kijpornyongpan T."/>
            <person name="Mondo S.J."/>
            <person name="Barry K."/>
            <person name="Sandor L."/>
            <person name="Lee J."/>
            <person name="Lipzen A."/>
            <person name="Pangilinan J."/>
            <person name="LaButti K."/>
            <person name="Hainaut M."/>
            <person name="Henrissat B."/>
            <person name="Grigoriev I.V."/>
            <person name="Spatafora J.W."/>
            <person name="Aime M.C."/>
        </authorList>
    </citation>
    <scope>NUCLEOTIDE SEQUENCE [LARGE SCALE GENOMIC DNA]</scope>
    <source>
        <strain evidence="2 3">MCA 3882</strain>
    </source>
</reference>
<feature type="chain" id="PRO_5016454942" evidence="1">
    <location>
        <begin position="21"/>
        <end position="148"/>
    </location>
</feature>
<dbReference type="STRING" id="1280837.A0A316VM17"/>
<dbReference type="InParanoid" id="A0A316VM17"/>
<feature type="signal peptide" evidence="1">
    <location>
        <begin position="1"/>
        <end position="20"/>
    </location>
</feature>
<evidence type="ECO:0000256" key="1">
    <source>
        <dbReference type="SAM" id="SignalP"/>
    </source>
</evidence>
<protein>
    <submittedName>
        <fullName evidence="2">Secreted protein</fullName>
    </submittedName>
</protein>
<dbReference type="GeneID" id="37020293"/>
<gene>
    <name evidence="2" type="ORF">FA14DRAFT_160061</name>
</gene>
<sequence length="148" mass="15257">MQTFQFLSVAVLALVASASASSHSINVINNCGSPTTVQLPGHGNFGAGSRTINGDVRGGIAQACSDINGVGCTSVEFSLVDGVSSADITLIPPHKFDHPASFTLDNGKTGATCSNANCGPDNAFYKSTDYTAQRQVNGPNSSIRIQFC</sequence>
<evidence type="ECO:0000313" key="2">
    <source>
        <dbReference type="EMBL" id="PWN38606.1"/>
    </source>
</evidence>
<dbReference type="OrthoDB" id="3342934at2759"/>
<dbReference type="EMBL" id="KZ819602">
    <property type="protein sequence ID" value="PWN38606.1"/>
    <property type="molecule type" value="Genomic_DNA"/>
</dbReference>
<keyword evidence="1" id="KW-0732">Signal</keyword>